<evidence type="ECO:0000256" key="1">
    <source>
        <dbReference type="ARBA" id="ARBA00004141"/>
    </source>
</evidence>
<dbReference type="InterPro" id="IPR027469">
    <property type="entry name" value="Cation_efflux_TMD_sf"/>
</dbReference>
<dbReference type="AlphaFoldDB" id="A0A6G7Y9A3"/>
<name>A0A6G7Y9A3_9ACTN</name>
<reference evidence="6 7" key="1">
    <citation type="submission" date="2020-03" db="EMBL/GenBank/DDBJ databases">
        <title>Propioniciclava sp. nov., isolated from Hydrophilus acuminatus.</title>
        <authorList>
            <person name="Hyun D.-W."/>
            <person name="Bae J.-W."/>
        </authorList>
    </citation>
    <scope>NUCLEOTIDE SEQUENCE [LARGE SCALE GENOMIC DNA]</scope>
    <source>
        <strain evidence="6 7">HDW11</strain>
    </source>
</reference>
<dbReference type="KEGG" id="prv:G7070_15915"/>
<keyword evidence="4 5" id="KW-0472">Membrane</keyword>
<evidence type="ECO:0000256" key="5">
    <source>
        <dbReference type="SAM" id="Phobius"/>
    </source>
</evidence>
<dbReference type="GO" id="GO:0016020">
    <property type="term" value="C:membrane"/>
    <property type="evidence" value="ECO:0007669"/>
    <property type="project" value="UniProtKB-SubCell"/>
</dbReference>
<keyword evidence="3 5" id="KW-1133">Transmembrane helix</keyword>
<dbReference type="SUPFAM" id="SSF161111">
    <property type="entry name" value="Cation efflux protein transmembrane domain-like"/>
    <property type="match status" value="1"/>
</dbReference>
<sequence>MQTQGAPPPEPTDSAARRATALAASAFLLPVALGYVFTAIIKLINPADVDVTQGLAYLTEILTVTWGAALIWVVLVVVLLWRVGSRLGRPAVRSAWTVLAVQGVLIVVIIIASLVAPG</sequence>
<keyword evidence="2 5" id="KW-0812">Transmembrane</keyword>
<accession>A0A6G7Y9A3</accession>
<gene>
    <name evidence="6" type="ORF">G7070_15915</name>
</gene>
<feature type="transmembrane region" description="Helical" evidence="5">
    <location>
        <begin position="21"/>
        <end position="41"/>
    </location>
</feature>
<comment type="subcellular location">
    <subcellularLocation>
        <location evidence="1">Membrane</location>
        <topology evidence="1">Multi-pass membrane protein</topology>
    </subcellularLocation>
</comment>
<evidence type="ECO:0000256" key="2">
    <source>
        <dbReference type="ARBA" id="ARBA00022692"/>
    </source>
</evidence>
<evidence type="ECO:0000256" key="3">
    <source>
        <dbReference type="ARBA" id="ARBA00022989"/>
    </source>
</evidence>
<feature type="transmembrane region" description="Helical" evidence="5">
    <location>
        <begin position="61"/>
        <end position="83"/>
    </location>
</feature>
<evidence type="ECO:0000313" key="6">
    <source>
        <dbReference type="EMBL" id="QIK73474.1"/>
    </source>
</evidence>
<feature type="transmembrane region" description="Helical" evidence="5">
    <location>
        <begin position="95"/>
        <end position="116"/>
    </location>
</feature>
<evidence type="ECO:0000313" key="7">
    <source>
        <dbReference type="Proteomes" id="UP000501058"/>
    </source>
</evidence>
<dbReference type="RefSeq" id="WP_166234543.1">
    <property type="nucleotide sequence ID" value="NZ_CP049865.1"/>
</dbReference>
<keyword evidence="7" id="KW-1185">Reference proteome</keyword>
<protein>
    <submittedName>
        <fullName evidence="6">Uncharacterized protein</fullName>
    </submittedName>
</protein>
<dbReference type="EMBL" id="CP049865">
    <property type="protein sequence ID" value="QIK73474.1"/>
    <property type="molecule type" value="Genomic_DNA"/>
</dbReference>
<evidence type="ECO:0000256" key="4">
    <source>
        <dbReference type="ARBA" id="ARBA00023136"/>
    </source>
</evidence>
<organism evidence="6 7">
    <name type="scientific">Propioniciclava coleopterorum</name>
    <dbReference type="NCBI Taxonomy" id="2714937"/>
    <lineage>
        <taxon>Bacteria</taxon>
        <taxon>Bacillati</taxon>
        <taxon>Actinomycetota</taxon>
        <taxon>Actinomycetes</taxon>
        <taxon>Propionibacteriales</taxon>
        <taxon>Propionibacteriaceae</taxon>
        <taxon>Propioniciclava</taxon>
    </lineage>
</organism>
<proteinExistence type="predicted"/>
<dbReference type="Proteomes" id="UP000501058">
    <property type="component" value="Chromosome"/>
</dbReference>